<feature type="active site" evidence="6">
    <location>
        <position position="566"/>
    </location>
</feature>
<dbReference type="GO" id="GO:0005975">
    <property type="term" value="P:carbohydrate metabolic process"/>
    <property type="evidence" value="ECO:0007669"/>
    <property type="project" value="InterPro"/>
</dbReference>
<dbReference type="SUPFAM" id="SSF48225">
    <property type="entry name" value="Seven-hairpin glycosidases"/>
    <property type="match status" value="1"/>
</dbReference>
<feature type="binding site" evidence="7">
    <location>
        <position position="654"/>
    </location>
    <ligand>
        <name>Ca(2+)</name>
        <dbReference type="ChEBI" id="CHEBI:29108"/>
    </ligand>
</feature>
<dbReference type="InterPro" id="IPR012341">
    <property type="entry name" value="6hp_glycosidase-like_sf"/>
</dbReference>
<evidence type="ECO:0000256" key="4">
    <source>
        <dbReference type="ARBA" id="ARBA00022801"/>
    </source>
</evidence>
<keyword evidence="11" id="KW-1133">Transmembrane helix</keyword>
<dbReference type="AlphaFoldDB" id="A0AAN9UWM1"/>
<keyword evidence="4 9" id="KW-0378">Hydrolase</keyword>
<feature type="active site" description="Proton donor" evidence="6">
    <location>
        <position position="228"/>
    </location>
</feature>
<evidence type="ECO:0000256" key="2">
    <source>
        <dbReference type="ARBA" id="ARBA00004922"/>
    </source>
</evidence>
<reference evidence="12 13" key="1">
    <citation type="submission" date="2024-02" db="EMBL/GenBank/DDBJ databases">
        <title>De novo assembly and annotation of 12 fungi associated with fruit tree decline syndrome in Ontario, Canada.</title>
        <authorList>
            <person name="Sulman M."/>
            <person name="Ellouze W."/>
            <person name="Ilyukhin E."/>
        </authorList>
    </citation>
    <scope>NUCLEOTIDE SEQUENCE [LARGE SCALE GENOMIC DNA]</scope>
    <source>
        <strain evidence="12 13">M11/M66-122</strain>
    </source>
</reference>
<dbReference type="FunFam" id="1.50.10.10:FF:000037">
    <property type="entry name" value="alpha-1,2-Mannosidase"/>
    <property type="match status" value="1"/>
</dbReference>
<accession>A0AAN9UWM1</accession>
<feature type="region of interest" description="Disordered" evidence="10">
    <location>
        <begin position="44"/>
        <end position="65"/>
    </location>
</feature>
<dbReference type="GO" id="GO:0005509">
    <property type="term" value="F:calcium ion binding"/>
    <property type="evidence" value="ECO:0007669"/>
    <property type="project" value="InterPro"/>
</dbReference>
<keyword evidence="7" id="KW-0106">Calcium</keyword>
<keyword evidence="7" id="KW-0479">Metal-binding</keyword>
<evidence type="ECO:0000256" key="11">
    <source>
        <dbReference type="SAM" id="Phobius"/>
    </source>
</evidence>
<keyword evidence="11" id="KW-0472">Membrane</keyword>
<evidence type="ECO:0000256" key="8">
    <source>
        <dbReference type="PIRSR" id="PIRSR601382-3"/>
    </source>
</evidence>
<dbReference type="EMBL" id="JAKJXP020000014">
    <property type="protein sequence ID" value="KAK7755231.1"/>
    <property type="molecule type" value="Genomic_DNA"/>
</dbReference>
<keyword evidence="13" id="KW-1185">Reference proteome</keyword>
<feature type="active site" evidence="6">
    <location>
        <position position="364"/>
    </location>
</feature>
<sequence length="664" mass="72718">MLTGRRRYLLPLGLATFFLVFYSYWTYTYRGGQGRWAAASPGGFLSSSQGHHSPPPPHEGFFGAGPGPFFVDDDPDYFWRRLPVHYPVQSPRPLPLPQKQKQGAPLPRIQIQTAAFGAETARDRETRLARRAAVRATFERCWASYKRLASPADELTPLSGGARDTFGGWGATLVDSLDTLWIMGLTEEFEEAVAIAARIDFTPSSSSSSSSSNNGGRGNLPREINVFETTIRYLGGFLSAYDLSGDRRLLRKAREAGDMLLAAFDTPNRMPVTRWDAAAAAAGEPQAAPGWALVAEVGSLCMEFTRLSLVTGDPRFFDATERIREVLEEQQGSTKLPGMWPISVNPRDEKFDTDNTFGLGAMADSVFEYLPKMAALLGGLDPSPSYEAMYTRAMDAAIKNCLFRPMTPDNADILVSGTVKVSEATDGDGTRRPVPALEHRGQHLVCFAGGMFAVGGRLTRNAEHLEVARQLTDGCIWAYRNMPLGIMPETFGMVPCDPSSQGRAGKGCAWDEMAWKRGVLEQAGDGEDESATDAAKAAAADRLIVARRLPPGFASIPDGRYLLRPEAIESVFVLWRATGRRDLPEAAWAMFAAVENSTRTALASAALDDVTDAAAGGRQSDSMESFWLGETLKYFYLVFSEPDLISLDEWVFNTEAHPFRRLVP</sequence>
<evidence type="ECO:0000256" key="3">
    <source>
        <dbReference type="ARBA" id="ARBA00007658"/>
    </source>
</evidence>
<feature type="disulfide bond" evidence="8">
    <location>
        <begin position="446"/>
        <end position="475"/>
    </location>
</feature>
<proteinExistence type="inferred from homology"/>
<dbReference type="GO" id="GO:0036503">
    <property type="term" value="P:ERAD pathway"/>
    <property type="evidence" value="ECO:0007669"/>
    <property type="project" value="UniProtKB-ARBA"/>
</dbReference>
<dbReference type="PANTHER" id="PTHR11742">
    <property type="entry name" value="MANNOSYL-OLIGOSACCHARIDE ALPHA-1,2-MANNOSIDASE-RELATED"/>
    <property type="match status" value="1"/>
</dbReference>
<dbReference type="Pfam" id="PF01532">
    <property type="entry name" value="Glyco_hydro_47"/>
    <property type="match status" value="1"/>
</dbReference>
<evidence type="ECO:0000313" key="12">
    <source>
        <dbReference type="EMBL" id="KAK7755231.1"/>
    </source>
</evidence>
<dbReference type="GO" id="GO:0016020">
    <property type="term" value="C:membrane"/>
    <property type="evidence" value="ECO:0007669"/>
    <property type="project" value="InterPro"/>
</dbReference>
<keyword evidence="9" id="KW-0326">Glycosidase</keyword>
<dbReference type="GO" id="GO:0005783">
    <property type="term" value="C:endoplasmic reticulum"/>
    <property type="evidence" value="ECO:0007669"/>
    <property type="project" value="TreeGrafter"/>
</dbReference>
<evidence type="ECO:0000256" key="5">
    <source>
        <dbReference type="ARBA" id="ARBA00023157"/>
    </source>
</evidence>
<organism evidence="12 13">
    <name type="scientific">Diatrype stigma</name>
    <dbReference type="NCBI Taxonomy" id="117547"/>
    <lineage>
        <taxon>Eukaryota</taxon>
        <taxon>Fungi</taxon>
        <taxon>Dikarya</taxon>
        <taxon>Ascomycota</taxon>
        <taxon>Pezizomycotina</taxon>
        <taxon>Sordariomycetes</taxon>
        <taxon>Xylariomycetidae</taxon>
        <taxon>Xylariales</taxon>
        <taxon>Diatrypaceae</taxon>
        <taxon>Diatrype</taxon>
    </lineage>
</organism>
<feature type="transmembrane region" description="Helical" evidence="11">
    <location>
        <begin position="7"/>
        <end position="25"/>
    </location>
</feature>
<feature type="active site" description="Proton donor" evidence="6">
    <location>
        <position position="489"/>
    </location>
</feature>
<evidence type="ECO:0000256" key="1">
    <source>
        <dbReference type="ARBA" id="ARBA00001913"/>
    </source>
</evidence>
<name>A0AAN9UWM1_9PEZI</name>
<evidence type="ECO:0000256" key="10">
    <source>
        <dbReference type="SAM" id="MobiDB-lite"/>
    </source>
</evidence>
<evidence type="ECO:0000313" key="13">
    <source>
        <dbReference type="Proteomes" id="UP001320420"/>
    </source>
</evidence>
<keyword evidence="11" id="KW-0812">Transmembrane</keyword>
<evidence type="ECO:0000256" key="9">
    <source>
        <dbReference type="RuleBase" id="RU361193"/>
    </source>
</evidence>
<dbReference type="InterPro" id="IPR050749">
    <property type="entry name" value="Glycosyl_Hydrolase_47"/>
</dbReference>
<dbReference type="Gene3D" id="1.50.10.10">
    <property type="match status" value="1"/>
</dbReference>
<comment type="pathway">
    <text evidence="2">Protein modification; protein glycosylation.</text>
</comment>
<protein>
    <recommendedName>
        <fullName evidence="9">alpha-1,2-Mannosidase</fullName>
        <ecNumber evidence="9">3.2.1.-</ecNumber>
    </recommendedName>
</protein>
<evidence type="ECO:0000256" key="7">
    <source>
        <dbReference type="PIRSR" id="PIRSR601382-2"/>
    </source>
</evidence>
<dbReference type="InterPro" id="IPR001382">
    <property type="entry name" value="Glyco_hydro_47"/>
</dbReference>
<dbReference type="PRINTS" id="PR00747">
    <property type="entry name" value="GLYHDRLASE47"/>
</dbReference>
<evidence type="ECO:0000256" key="6">
    <source>
        <dbReference type="PIRSR" id="PIRSR601382-1"/>
    </source>
</evidence>
<keyword evidence="5 8" id="KW-1015">Disulfide bond</keyword>
<gene>
    <name evidence="12" type="ORF">SLS62_002736</name>
</gene>
<comment type="similarity">
    <text evidence="3 9">Belongs to the glycosyl hydrolase 47 family.</text>
</comment>
<comment type="cofactor">
    <cofactor evidence="1 7">
        <name>Ca(2+)</name>
        <dbReference type="ChEBI" id="CHEBI:29108"/>
    </cofactor>
</comment>
<dbReference type="PANTHER" id="PTHR11742:SF89">
    <property type="entry name" value="ALPHA-1,2-MANNOSIDASE"/>
    <property type="match status" value="1"/>
</dbReference>
<dbReference type="EC" id="3.2.1.-" evidence="9"/>
<dbReference type="InterPro" id="IPR036026">
    <property type="entry name" value="Seven-hairpin_glycosidases"/>
</dbReference>
<dbReference type="GO" id="GO:0004571">
    <property type="term" value="F:mannosyl-oligosaccharide 1,2-alpha-mannosidase activity"/>
    <property type="evidence" value="ECO:0007669"/>
    <property type="project" value="InterPro"/>
</dbReference>
<dbReference type="Proteomes" id="UP001320420">
    <property type="component" value="Unassembled WGS sequence"/>
</dbReference>
<comment type="caution">
    <text evidence="12">The sequence shown here is derived from an EMBL/GenBank/DDBJ whole genome shotgun (WGS) entry which is preliminary data.</text>
</comment>